<feature type="compositionally biased region" description="Basic and acidic residues" evidence="6">
    <location>
        <begin position="435"/>
        <end position="457"/>
    </location>
</feature>
<keyword evidence="4" id="KW-0597">Phosphoprotein</keyword>
<evidence type="ECO:0000256" key="3">
    <source>
        <dbReference type="ARBA" id="ARBA00022490"/>
    </source>
</evidence>
<feature type="region of interest" description="Disordered" evidence="6">
    <location>
        <begin position="131"/>
        <end position="284"/>
    </location>
</feature>
<dbReference type="GO" id="GO:0015630">
    <property type="term" value="C:microtubule cytoskeleton"/>
    <property type="evidence" value="ECO:0007669"/>
    <property type="project" value="TreeGrafter"/>
</dbReference>
<comment type="subcellular location">
    <subcellularLocation>
        <location evidence="1">Cytoplasm</location>
        <location evidence="1">Cytoskeleton</location>
    </subcellularLocation>
</comment>
<keyword evidence="5" id="KW-0206">Cytoskeleton</keyword>
<evidence type="ECO:0000256" key="2">
    <source>
        <dbReference type="ARBA" id="ARBA00009468"/>
    </source>
</evidence>
<feature type="domain" description="Cytoskeleton-associated protein 2 C-terminal" evidence="7">
    <location>
        <begin position="271"/>
        <end position="322"/>
    </location>
</feature>
<evidence type="ECO:0000259" key="7">
    <source>
        <dbReference type="Pfam" id="PF15297"/>
    </source>
</evidence>
<dbReference type="OrthoDB" id="9945093at2759"/>
<dbReference type="RefSeq" id="XP_030648984.1">
    <property type="nucleotide sequence ID" value="XM_030793124.1"/>
</dbReference>
<evidence type="ECO:0000256" key="6">
    <source>
        <dbReference type="SAM" id="MobiDB-lite"/>
    </source>
</evidence>
<keyword evidence="3" id="KW-0963">Cytoplasm</keyword>
<reference evidence="9" key="1">
    <citation type="submission" date="2025-08" db="UniProtKB">
        <authorList>
            <consortium name="RefSeq"/>
        </authorList>
    </citation>
    <scope>IDENTIFICATION</scope>
</reference>
<evidence type="ECO:0000256" key="5">
    <source>
        <dbReference type="ARBA" id="ARBA00023212"/>
    </source>
</evidence>
<gene>
    <name evidence="9" type="primary">LOC115829011</name>
</gene>
<feature type="compositionally biased region" description="Polar residues" evidence="6">
    <location>
        <begin position="83"/>
        <end position="93"/>
    </location>
</feature>
<dbReference type="InterPro" id="IPR026165">
    <property type="entry name" value="CKAP2_fam"/>
</dbReference>
<protein>
    <submittedName>
        <fullName evidence="9">Cytoskeleton-associated protein 2</fullName>
    </submittedName>
</protein>
<feature type="compositionally biased region" description="Polar residues" evidence="6">
    <location>
        <begin position="346"/>
        <end position="361"/>
    </location>
</feature>
<accession>A0A6J2WXH4</accession>
<feature type="compositionally biased region" description="Low complexity" evidence="6">
    <location>
        <begin position="213"/>
        <end position="227"/>
    </location>
</feature>
<dbReference type="Proteomes" id="UP000504632">
    <property type="component" value="Chromosome 15"/>
</dbReference>
<organism evidence="8 9">
    <name type="scientific">Chanos chanos</name>
    <name type="common">Milkfish</name>
    <name type="synonym">Mugil chanos</name>
    <dbReference type="NCBI Taxonomy" id="29144"/>
    <lineage>
        <taxon>Eukaryota</taxon>
        <taxon>Metazoa</taxon>
        <taxon>Chordata</taxon>
        <taxon>Craniata</taxon>
        <taxon>Vertebrata</taxon>
        <taxon>Euteleostomi</taxon>
        <taxon>Actinopterygii</taxon>
        <taxon>Neopterygii</taxon>
        <taxon>Teleostei</taxon>
        <taxon>Ostariophysi</taxon>
        <taxon>Gonorynchiformes</taxon>
        <taxon>Chanidae</taxon>
        <taxon>Chanos</taxon>
    </lineage>
</organism>
<feature type="compositionally biased region" description="Basic and acidic residues" evidence="6">
    <location>
        <begin position="465"/>
        <end position="498"/>
    </location>
</feature>
<feature type="region of interest" description="Disordered" evidence="6">
    <location>
        <begin position="70"/>
        <end position="93"/>
    </location>
</feature>
<comment type="similarity">
    <text evidence="2">Belongs to the CKAP2 family.</text>
</comment>
<keyword evidence="8" id="KW-1185">Reference proteome</keyword>
<name>A0A6J2WXH4_CHACN</name>
<feature type="region of interest" description="Disordered" evidence="6">
    <location>
        <begin position="1"/>
        <end position="39"/>
    </location>
</feature>
<feature type="compositionally biased region" description="Pro residues" evidence="6">
    <location>
        <begin position="228"/>
        <end position="238"/>
    </location>
</feature>
<feature type="compositionally biased region" description="Basic and acidic residues" evidence="6">
    <location>
        <begin position="131"/>
        <end position="142"/>
    </location>
</feature>
<proteinExistence type="inferred from homology"/>
<evidence type="ECO:0000313" key="9">
    <source>
        <dbReference type="RefSeq" id="XP_030648984.1"/>
    </source>
</evidence>
<evidence type="ECO:0000313" key="8">
    <source>
        <dbReference type="Proteomes" id="UP000504632"/>
    </source>
</evidence>
<dbReference type="FunCoup" id="A0A6J2WXH4">
    <property type="interactions" value="832"/>
</dbReference>
<feature type="compositionally biased region" description="Basic and acidic residues" evidence="6">
    <location>
        <begin position="1"/>
        <end position="13"/>
    </location>
</feature>
<evidence type="ECO:0000256" key="1">
    <source>
        <dbReference type="ARBA" id="ARBA00004245"/>
    </source>
</evidence>
<dbReference type="GO" id="GO:0007026">
    <property type="term" value="P:negative regulation of microtubule depolymerization"/>
    <property type="evidence" value="ECO:0007669"/>
    <property type="project" value="TreeGrafter"/>
</dbReference>
<dbReference type="Pfam" id="PF15297">
    <property type="entry name" value="CKAP2_C"/>
    <property type="match status" value="2"/>
</dbReference>
<dbReference type="GeneID" id="115829011"/>
<dbReference type="PANTHER" id="PTHR16076">
    <property type="entry name" value="CYTOSKELETON ASSOCIATED PROTEIN 2-RELATED"/>
    <property type="match status" value="1"/>
</dbReference>
<feature type="region of interest" description="Disordered" evidence="6">
    <location>
        <begin position="309"/>
        <end position="377"/>
    </location>
</feature>
<dbReference type="InParanoid" id="A0A6J2WXH4"/>
<feature type="compositionally biased region" description="Acidic residues" evidence="6">
    <location>
        <begin position="499"/>
        <end position="508"/>
    </location>
</feature>
<evidence type="ECO:0000256" key="4">
    <source>
        <dbReference type="ARBA" id="ARBA00022553"/>
    </source>
</evidence>
<dbReference type="AlphaFoldDB" id="A0A6J2WXH4"/>
<dbReference type="InterPro" id="IPR029197">
    <property type="entry name" value="CKAP2_C"/>
</dbReference>
<dbReference type="PANTHER" id="PTHR16076:SF8">
    <property type="entry name" value="CYTOSKELETON-ASSOCIATED PROTEIN 2"/>
    <property type="match status" value="1"/>
</dbReference>
<feature type="domain" description="Cytoskeleton-associated protein 2 C-terminal" evidence="7">
    <location>
        <begin position="441"/>
        <end position="611"/>
    </location>
</feature>
<feature type="region of interest" description="Disordered" evidence="6">
    <location>
        <begin position="414"/>
        <end position="522"/>
    </location>
</feature>
<feature type="compositionally biased region" description="Polar residues" evidence="6">
    <location>
        <begin position="273"/>
        <end position="282"/>
    </location>
</feature>
<sequence length="625" mass="68758">MDTISKKSNKENTKPATGARNHVSSVVNKQKVVGKTGALRAKNDLKEKNLGGTEDTIPVKGELTAVRPASKPSAVDLKKRHTLSQQFRSQQSVRHQKLVMEVVKPTSAVPPKTLPGTYKGRVVQSKVDCFRKPGDGEKEVQKKAAVKPNVPKPPSQKLGTLSKMRSKSVTSVSGPAQHKPYPRPKAASDAQLHIPDKSVQKPITQRLRGPKVPATTRPAAALRSAPPSSRPAPAPMPRPVSSKSTTVVKGKEPLLSTKSKAPVAASERRVQKPVTSTLSQYRVSMETAEERRAKLAEWLATKGRTLKRPPIAVTLAPQTRQPEVQPKIHPEPKCLQPQPPVESEAENPNPQTKADIQTENAQVPEHEPAHSPSHIMNTTLDLMDNSDLDLPVDPEVRMEGLVRNLCDALEAMETPSACRSDPETSEDDGNVVLEDSFHMPVKMEEQVKEEETTKEFEILTEEELEGKSDSESDASDDRDVAIKSEDESLKKEDQKSDENEPESDEDELNITPPETEGASMVKYSIKTTPFLQSVKKRIEDEVAPASGSRRKSAIKDLKFLTPVRRSCRIQRKSSRLPGMLNDHDPCVSSLAELVHLDDSANAYIYRKNPALLDELPDHAGALERL</sequence>